<feature type="chain" id="PRO_5032521181" evidence="1">
    <location>
        <begin position="24"/>
        <end position="325"/>
    </location>
</feature>
<gene>
    <name evidence="4" type="ORF">GRI41_10855</name>
</gene>
<keyword evidence="5" id="KW-1185">Reference proteome</keyword>
<dbReference type="AlphaFoldDB" id="A0A844ZV24"/>
<dbReference type="Pfam" id="PF19780">
    <property type="entry name" value="DUF6265"/>
    <property type="match status" value="1"/>
</dbReference>
<name>A0A844ZV24_9SPHN</name>
<evidence type="ECO:0000256" key="1">
    <source>
        <dbReference type="SAM" id="SignalP"/>
    </source>
</evidence>
<dbReference type="EMBL" id="WTYX01000002">
    <property type="protein sequence ID" value="MXO91324.1"/>
    <property type="molecule type" value="Genomic_DNA"/>
</dbReference>
<keyword evidence="1" id="KW-0732">Signal</keyword>
<feature type="signal peptide" evidence="1">
    <location>
        <begin position="1"/>
        <end position="23"/>
    </location>
</feature>
<feature type="domain" description="Lysozyme inhibitor LprI-like N-terminal" evidence="2">
    <location>
        <begin position="215"/>
        <end position="302"/>
    </location>
</feature>
<comment type="caution">
    <text evidence="4">The sequence shown here is derived from an EMBL/GenBank/DDBJ whole genome shotgun (WGS) entry which is preliminary data.</text>
</comment>
<evidence type="ECO:0000259" key="3">
    <source>
        <dbReference type="Pfam" id="PF19780"/>
    </source>
</evidence>
<dbReference type="OrthoDB" id="7567258at2"/>
<proteinExistence type="predicted"/>
<dbReference type="Pfam" id="PF07007">
    <property type="entry name" value="LprI"/>
    <property type="match status" value="1"/>
</dbReference>
<dbReference type="InterPro" id="IPR009739">
    <property type="entry name" value="LprI-like_N"/>
</dbReference>
<evidence type="ECO:0000259" key="2">
    <source>
        <dbReference type="Pfam" id="PF07007"/>
    </source>
</evidence>
<feature type="domain" description="DUF6265" evidence="3">
    <location>
        <begin position="72"/>
        <end position="186"/>
    </location>
</feature>
<organism evidence="4 5">
    <name type="scientific">Pontixanthobacter aquaemixtae</name>
    <dbReference type="NCBI Taxonomy" id="1958940"/>
    <lineage>
        <taxon>Bacteria</taxon>
        <taxon>Pseudomonadati</taxon>
        <taxon>Pseudomonadota</taxon>
        <taxon>Alphaproteobacteria</taxon>
        <taxon>Sphingomonadales</taxon>
        <taxon>Erythrobacteraceae</taxon>
        <taxon>Pontixanthobacter</taxon>
    </lineage>
</organism>
<evidence type="ECO:0000313" key="4">
    <source>
        <dbReference type="EMBL" id="MXO91324.1"/>
    </source>
</evidence>
<reference evidence="4 5" key="1">
    <citation type="submission" date="2019-12" db="EMBL/GenBank/DDBJ databases">
        <title>Genomic-based taxomic classification of the family Erythrobacteraceae.</title>
        <authorList>
            <person name="Xu L."/>
        </authorList>
    </citation>
    <scope>NUCLEOTIDE SEQUENCE [LARGE SCALE GENOMIC DNA]</scope>
    <source>
        <strain evidence="4 5">KCTC 52763</strain>
    </source>
</reference>
<dbReference type="InterPro" id="IPR046232">
    <property type="entry name" value="DUF6265"/>
</dbReference>
<protein>
    <submittedName>
        <fullName evidence="4">DUF1311 domain-containing protein</fullName>
    </submittedName>
</protein>
<dbReference type="Gene3D" id="1.20.1270.180">
    <property type="match status" value="1"/>
</dbReference>
<accession>A0A844ZV24</accession>
<evidence type="ECO:0000313" key="5">
    <source>
        <dbReference type="Proteomes" id="UP000442714"/>
    </source>
</evidence>
<sequence>MRKTAYLAAMLAGLTVWGGGAHGQNIEAAMNQCPDGQTVSATTPCPEAAQEPETRVGAEGFESPPASIYQMDWLTGQWVGDGIRGAPAMESWLPPTGGTMVGTFVQEAPADESGASAIMFTEHMYLMEQGDSLVLKLKHFNADLTGWEEKDDMLAFRLLAIEPCAAYFNALTLRCDGDDGLVAAVRMKSDKPVPQELIFRFTRAPQPSPSYDCDGTTLEMNQCMADILKKAQSRQAEYLEAAVQRHADKPEVAQMIRDSDAAFNAYRSAECGAVWEDWKEGTIRTMMSLTCSIGLSDARTYDIWENWLTYADSSPQVRPEPGPTR</sequence>
<dbReference type="RefSeq" id="WP_160605016.1">
    <property type="nucleotide sequence ID" value="NZ_WTYX01000002.1"/>
</dbReference>
<dbReference type="Proteomes" id="UP000442714">
    <property type="component" value="Unassembled WGS sequence"/>
</dbReference>